<dbReference type="PANTHER" id="PTHR43540">
    <property type="entry name" value="PEROXYUREIDOACRYLATE/UREIDOACRYLATE AMIDOHYDROLASE-RELATED"/>
    <property type="match status" value="1"/>
</dbReference>
<reference evidence="4 5" key="1">
    <citation type="journal article" date="2024" name="IMA Fungus">
        <title>IMA Genome - F19 : A genome assembly and annotation guide to empower mycologists, including annotated draft genome sequences of Ceratocystis pirilliformis, Diaporthe australafricana, Fusarium ophioides, Paecilomyces lecythidis, and Sporothrix stenoceras.</title>
        <authorList>
            <person name="Aylward J."/>
            <person name="Wilson A.M."/>
            <person name="Visagie C.M."/>
            <person name="Spraker J."/>
            <person name="Barnes I."/>
            <person name="Buitendag C."/>
            <person name="Ceriani C."/>
            <person name="Del Mar Angel L."/>
            <person name="du Plessis D."/>
            <person name="Fuchs T."/>
            <person name="Gasser K."/>
            <person name="Kramer D."/>
            <person name="Li W."/>
            <person name="Munsamy K."/>
            <person name="Piso A."/>
            <person name="Price J.L."/>
            <person name="Sonnekus B."/>
            <person name="Thomas C."/>
            <person name="van der Nest A."/>
            <person name="van Dijk A."/>
            <person name="van Heerden A."/>
            <person name="van Vuuren N."/>
            <person name="Yilmaz N."/>
            <person name="Duong T.A."/>
            <person name="van der Merwe N.A."/>
            <person name="Wingfield M.J."/>
            <person name="Wingfield B.D."/>
        </authorList>
    </citation>
    <scope>NUCLEOTIDE SEQUENCE [LARGE SCALE GENOMIC DNA]</scope>
    <source>
        <strain evidence="4 5">CMW 18300</strain>
    </source>
</reference>
<dbReference type="Gene3D" id="3.40.50.850">
    <property type="entry name" value="Isochorismatase-like"/>
    <property type="match status" value="1"/>
</dbReference>
<evidence type="ECO:0000313" key="4">
    <source>
        <dbReference type="EMBL" id="KAL1854497.1"/>
    </source>
</evidence>
<gene>
    <name evidence="4" type="ORF">Daus18300_011418</name>
</gene>
<accession>A0ABR3W6X5</accession>
<sequence length="105" mass="11748">MDKGDVFLRKTRWYAWAGNRLEQILRAQNVDTVTITGLSLCGVVMSAVYRLFDLDYRIFIVRDCVVELPPVQSAEISKVMLGMLLPKMNSKAITIAAALEALARS</sequence>
<organism evidence="4 5">
    <name type="scientific">Diaporthe australafricana</name>
    <dbReference type="NCBI Taxonomy" id="127596"/>
    <lineage>
        <taxon>Eukaryota</taxon>
        <taxon>Fungi</taxon>
        <taxon>Dikarya</taxon>
        <taxon>Ascomycota</taxon>
        <taxon>Pezizomycotina</taxon>
        <taxon>Sordariomycetes</taxon>
        <taxon>Sordariomycetidae</taxon>
        <taxon>Diaporthales</taxon>
        <taxon>Diaporthaceae</taxon>
        <taxon>Diaporthe</taxon>
    </lineage>
</organism>
<comment type="caution">
    <text evidence="4">The sequence shown here is derived from an EMBL/GenBank/DDBJ whole genome shotgun (WGS) entry which is preliminary data.</text>
</comment>
<evidence type="ECO:0000256" key="1">
    <source>
        <dbReference type="ARBA" id="ARBA00006336"/>
    </source>
</evidence>
<comment type="similarity">
    <text evidence="1">Belongs to the isochorismatase family.</text>
</comment>
<dbReference type="Proteomes" id="UP001583177">
    <property type="component" value="Unassembled WGS sequence"/>
</dbReference>
<keyword evidence="5" id="KW-1185">Reference proteome</keyword>
<dbReference type="SUPFAM" id="SSF52499">
    <property type="entry name" value="Isochorismatase-like hydrolases"/>
    <property type="match status" value="1"/>
</dbReference>
<dbReference type="InterPro" id="IPR000868">
    <property type="entry name" value="Isochorismatase-like_dom"/>
</dbReference>
<name>A0ABR3W6X5_9PEZI</name>
<dbReference type="EMBL" id="JAWRVE010000138">
    <property type="protein sequence ID" value="KAL1854497.1"/>
    <property type="molecule type" value="Genomic_DNA"/>
</dbReference>
<dbReference type="InterPro" id="IPR036380">
    <property type="entry name" value="Isochorismatase-like_sf"/>
</dbReference>
<protein>
    <recommendedName>
        <fullName evidence="3">Isochorismatase-like domain-containing protein</fullName>
    </recommendedName>
</protein>
<evidence type="ECO:0000259" key="3">
    <source>
        <dbReference type="Pfam" id="PF00857"/>
    </source>
</evidence>
<dbReference type="InterPro" id="IPR050272">
    <property type="entry name" value="Isochorismatase-like_hydrls"/>
</dbReference>
<dbReference type="PANTHER" id="PTHR43540:SF1">
    <property type="entry name" value="ISOCHORISMATASE HYDROLASE"/>
    <property type="match status" value="1"/>
</dbReference>
<evidence type="ECO:0000313" key="5">
    <source>
        <dbReference type="Proteomes" id="UP001583177"/>
    </source>
</evidence>
<keyword evidence="2" id="KW-0378">Hydrolase</keyword>
<feature type="domain" description="Isochorismatase-like" evidence="3">
    <location>
        <begin position="3"/>
        <end position="72"/>
    </location>
</feature>
<proteinExistence type="inferred from homology"/>
<evidence type="ECO:0000256" key="2">
    <source>
        <dbReference type="ARBA" id="ARBA00022801"/>
    </source>
</evidence>
<dbReference type="Pfam" id="PF00857">
    <property type="entry name" value="Isochorismatase"/>
    <property type="match status" value="1"/>
</dbReference>